<organism evidence="1 2">
    <name type="scientific">Candidatus Curtissbacteria bacterium RIFCSPLOWO2_01_FULL_42_26</name>
    <dbReference type="NCBI Taxonomy" id="1797729"/>
    <lineage>
        <taxon>Bacteria</taxon>
        <taxon>Candidatus Curtissiibacteriota</taxon>
    </lineage>
</organism>
<evidence type="ECO:0000313" key="2">
    <source>
        <dbReference type="Proteomes" id="UP000179227"/>
    </source>
</evidence>
<dbReference type="AlphaFoldDB" id="A0A1F5I1I0"/>
<evidence type="ECO:0000313" key="1">
    <source>
        <dbReference type="EMBL" id="OGE10257.1"/>
    </source>
</evidence>
<gene>
    <name evidence="1" type="ORF">A3A60_01915</name>
</gene>
<dbReference type="STRING" id="1797729.A3A60_01915"/>
<dbReference type="Proteomes" id="UP000179227">
    <property type="component" value="Unassembled WGS sequence"/>
</dbReference>
<accession>A0A1F5I1I0</accession>
<proteinExistence type="predicted"/>
<comment type="caution">
    <text evidence="1">The sequence shown here is derived from an EMBL/GenBank/DDBJ whole genome shotgun (WGS) entry which is preliminary data.</text>
</comment>
<name>A0A1F5I1I0_9BACT</name>
<dbReference type="EMBL" id="MFBS01000012">
    <property type="protein sequence ID" value="OGE10257.1"/>
    <property type="molecule type" value="Genomic_DNA"/>
</dbReference>
<reference evidence="1 2" key="1">
    <citation type="journal article" date="2016" name="Nat. Commun.">
        <title>Thousands of microbial genomes shed light on interconnected biogeochemical processes in an aquifer system.</title>
        <authorList>
            <person name="Anantharaman K."/>
            <person name="Brown C.T."/>
            <person name="Hug L.A."/>
            <person name="Sharon I."/>
            <person name="Castelle C.J."/>
            <person name="Probst A.J."/>
            <person name="Thomas B.C."/>
            <person name="Singh A."/>
            <person name="Wilkins M.J."/>
            <person name="Karaoz U."/>
            <person name="Brodie E.L."/>
            <person name="Williams K.H."/>
            <person name="Hubbard S.S."/>
            <person name="Banfield J.F."/>
        </authorList>
    </citation>
    <scope>NUCLEOTIDE SEQUENCE [LARGE SCALE GENOMIC DNA]</scope>
</reference>
<protein>
    <submittedName>
        <fullName evidence="1">Uncharacterized protein</fullName>
    </submittedName>
</protein>
<sequence>MLVRTTLRLKENIKRSAEKKAHEDNTTLQDIFNRALEEYLEKDAKKQAKKIVFKTHNLGAPLDNLTRDDFYPDPKF</sequence>